<sequence>MLRLLGFANRWLFGVLVCNWVCTVWASDSNKIVIGSQNFDYYPHYDFTQSSPRGYAVAVFEAFAKAHGYRIEYVALPTKRLQRELYKGTVNLAYPDNPRWHQKEQLPDERYYSDTVAVALTGTMVPPDRQGMPLESFNVLAIPFGFTPVKWYDAINQHRIRVATFPDALAALQAVILGRADGADVEWNVSRYLLEQSEQSEQLVLDKNLPYLEVSFHVSTYQHRELVEQFNRYLQSAEQQLHALRQRYQLRGPASEQLPPAPSSNTHTSHP</sequence>
<reference evidence="1 2" key="1">
    <citation type="submission" date="2021-10" db="EMBL/GenBank/DDBJ databases">
        <title>Draft genome of Aestuariibacter halophilus JC2043.</title>
        <authorList>
            <person name="Emsley S.A."/>
            <person name="Pfannmuller K.M."/>
            <person name="Ushijima B."/>
            <person name="Saw J.H."/>
            <person name="Videau P."/>
        </authorList>
    </citation>
    <scope>NUCLEOTIDE SEQUENCE [LARGE SCALE GENOMIC DNA]</scope>
    <source>
        <strain evidence="1 2">JC2043</strain>
    </source>
</reference>
<gene>
    <name evidence="1" type="ORF">LJ739_08875</name>
</gene>
<accession>A0ABS8GAV0</accession>
<comment type="caution">
    <text evidence="1">The sequence shown here is derived from an EMBL/GenBank/DDBJ whole genome shotgun (WGS) entry which is preliminary data.</text>
</comment>
<evidence type="ECO:0000313" key="2">
    <source>
        <dbReference type="Proteomes" id="UP001520878"/>
    </source>
</evidence>
<protein>
    <submittedName>
        <fullName evidence="1">Transporter substrate-binding domain-containing protein</fullName>
    </submittedName>
</protein>
<organism evidence="1 2">
    <name type="scientific">Fluctibacter halophilus</name>
    <dbReference type="NCBI Taxonomy" id="226011"/>
    <lineage>
        <taxon>Bacteria</taxon>
        <taxon>Pseudomonadati</taxon>
        <taxon>Pseudomonadota</taxon>
        <taxon>Gammaproteobacteria</taxon>
        <taxon>Alteromonadales</taxon>
        <taxon>Alteromonadaceae</taxon>
        <taxon>Fluctibacter</taxon>
    </lineage>
</organism>
<dbReference type="EMBL" id="JAJEWP010000002">
    <property type="protein sequence ID" value="MCC2616351.1"/>
    <property type="molecule type" value="Genomic_DNA"/>
</dbReference>
<dbReference type="SUPFAM" id="SSF53850">
    <property type="entry name" value="Periplasmic binding protein-like II"/>
    <property type="match status" value="1"/>
</dbReference>
<dbReference type="RefSeq" id="WP_229159524.1">
    <property type="nucleotide sequence ID" value="NZ_JAJEWP010000002.1"/>
</dbReference>
<dbReference type="Proteomes" id="UP001520878">
    <property type="component" value="Unassembled WGS sequence"/>
</dbReference>
<dbReference type="Gene3D" id="3.40.190.10">
    <property type="entry name" value="Periplasmic binding protein-like II"/>
    <property type="match status" value="2"/>
</dbReference>
<evidence type="ECO:0000313" key="1">
    <source>
        <dbReference type="EMBL" id="MCC2616351.1"/>
    </source>
</evidence>
<proteinExistence type="predicted"/>
<name>A0ABS8GAV0_9ALTE</name>
<keyword evidence="2" id="KW-1185">Reference proteome</keyword>